<gene>
    <name evidence="2" type="primary">LOC141418190</name>
</gene>
<protein>
    <submittedName>
        <fullName evidence="2">WD repeat-containing protein 87-like</fullName>
    </submittedName>
</protein>
<name>A0AC58LC59_CASCN</name>
<evidence type="ECO:0000313" key="1">
    <source>
        <dbReference type="Proteomes" id="UP001732720"/>
    </source>
</evidence>
<reference evidence="2" key="1">
    <citation type="submission" date="2025-08" db="UniProtKB">
        <authorList>
            <consortium name="RefSeq"/>
        </authorList>
    </citation>
    <scope>IDENTIFICATION</scope>
</reference>
<organism evidence="1 2">
    <name type="scientific">Castor canadensis</name>
    <name type="common">American beaver</name>
    <dbReference type="NCBI Taxonomy" id="51338"/>
    <lineage>
        <taxon>Eukaryota</taxon>
        <taxon>Metazoa</taxon>
        <taxon>Chordata</taxon>
        <taxon>Craniata</taxon>
        <taxon>Vertebrata</taxon>
        <taxon>Euteleostomi</taxon>
        <taxon>Mammalia</taxon>
        <taxon>Eutheria</taxon>
        <taxon>Euarchontoglires</taxon>
        <taxon>Glires</taxon>
        <taxon>Rodentia</taxon>
        <taxon>Castorimorpha</taxon>
        <taxon>Castoridae</taxon>
        <taxon>Castor</taxon>
    </lineage>
</organism>
<dbReference type="Proteomes" id="UP001732720">
    <property type="component" value="Chromosome 16"/>
</dbReference>
<sequence length="1613" mass="184681">MTFHMMDQVPPVEAMVHTGSHHMLIAYCGDMHLRLFGDQHQAFTSLGTVPCRFSISCLCYNAETEMLLSGTSGAVVTWFILPNGRGLQMAQTVPMPGQELVQGLSLNGPCGSLLALCENVVRVFTHEGQGLLKELKRFTLVASGHSITCSFTCVSQGTFYAGNKAGEIHAWGLDQGNFLHSFQAHSSSVICVHSRPETHTLLTAGQEGVLREWNLASGNLLRQLSIDEDLQRLQFIDNITFFCQTTSTFSVQQLPYFYSLFNVCGSAPQWLRRVCCGHNWTRILCATEDGLLRFLSPITGDLLIVTWPLLVMDKAVAWAYDSGRDELFVAIGSPEVLVFDATRSPCTAKYLVCTSENHRDKVSCLAYASMSYLGKSLKGLMFSGHESGILRILSQYNYARIQKTVHSGAVLALSTLEGEQENSLLCSYGRDNIIHLTEAVLQDRKVILQPVSKITCVYPLKHVILLPDLVGAITEKSCWCLWRYQDSLISELKQSSMSERTKRLHNCAITSFDVCFSLKIFVTGAIDGSVRIWDFCGKLVTELDSALNFGPLCFANNWGDLLLTFNQSIYIVSCLKLLPPTQLIHLSYLNNEDEIQEVPKPFLPSFLFSFETVFVPKFVYLGQELQELQGLETLVNKRVIAFDNTVPHVVEEEKRTSLVTHKTPKLLSLEVEGTDFSTFKPKHKRPYVPAQLQLVGWDGLNSYPVLQNFFGKQRQWPFAPDCYIPNSVIRACLWPEGTPVFLHCDLSSPYQDKDWDLTESLKPKTLSSVTLEEKVSRRKQADDLKEQKRTSFSVLESMSNQNWVGRKFSDGLVENLIETILNLTVYCSAEQYKKYFNFMAQIFATYQIPAKLRTETVCRLLKDTTHYNPHIRELAWEMLEKLGFMSHLFAIPLAMGLMDSNKNVRTKALHLMTRYTGIQTKTMLVHLLKNQETLQEMQLEMIGETSLGQLLGIQASDIQCLLSLMQQQLNENLTLSRKDKPFTFPFNIPKDDDLEFIAEQTFMPLPEPKKITELKKRKRHIRAKSRELIKKALIVARKHKRIEMKKISSVLVPSEDTDKQRETRKSGQSDTQDVALWPELPLSPDKSQDDAETKKAIGDLEVTEDTDQRGQKLVLEEKRLTGKKSEAVGKRKKVIWKEVKPTLERRKWDSEEIVQAHQEGMGTEKERLLFPERSLAQERKEVDEEEEELTGRKEEQAWEEEALLRDTEGQAGEGKKQSHEKRKYSCAKEKPVEEEKEKARDQGTLARDHLPREEEEWSEEERKQAPRRESSEEQENKLAPKKKKCWTEKETEEGLSKKGKDEASLEEGEEEEILPKEVKKRHLVKKKEKVNVREEKLQESEPENIQEEWGHLSEEEEEQEQQEEESLSKEKESLSEEEESLSKEERSLREEEEEREPYRSARIRQLSNAVKDMEMRHSYPAKRDILMRAHASVDKQTLALMFQKDLAAFKGKGKFPRLPKLEKTQPISRKKEKLPPWETFVALYHVLRMLQQRYAEDTAAWMEQFHQIVDLYQLKSPQIQRLLRELLLREEPQPHELIYNEALKAMELVPGERLLYCLICGGSHTPAGSLKFHDVIPLPGQNTVDTVQPIGIAQYGFLELAWKSLPQVKSLPH</sequence>
<proteinExistence type="predicted"/>
<accession>A0AC58LC59</accession>
<keyword evidence="1" id="KW-1185">Reference proteome</keyword>
<evidence type="ECO:0000313" key="2">
    <source>
        <dbReference type="RefSeq" id="XP_073914725.1"/>
    </source>
</evidence>
<dbReference type="RefSeq" id="XP_073914725.1">
    <property type="nucleotide sequence ID" value="XM_074058624.1"/>
</dbReference>